<proteinExistence type="predicted"/>
<feature type="transmembrane region" description="Helical" evidence="1">
    <location>
        <begin position="52"/>
        <end position="74"/>
    </location>
</feature>
<feature type="transmembrane region" description="Helical" evidence="1">
    <location>
        <begin position="20"/>
        <end position="40"/>
    </location>
</feature>
<organism evidence="3 4">
    <name type="scientific">Flammeovirga agarivorans</name>
    <dbReference type="NCBI Taxonomy" id="2726742"/>
    <lineage>
        <taxon>Bacteria</taxon>
        <taxon>Pseudomonadati</taxon>
        <taxon>Bacteroidota</taxon>
        <taxon>Cytophagia</taxon>
        <taxon>Cytophagales</taxon>
        <taxon>Flammeovirgaceae</taxon>
        <taxon>Flammeovirga</taxon>
    </lineage>
</organism>
<dbReference type="SMART" id="SM00850">
    <property type="entry name" value="LytTR"/>
    <property type="match status" value="1"/>
</dbReference>
<dbReference type="PROSITE" id="PS50930">
    <property type="entry name" value="HTH_LYTTR"/>
    <property type="match status" value="1"/>
</dbReference>
<sequence length="285" mass="32977">MTNLLNKLNAAFPLIEDNKIKSIASFLFGLFVFIFLYIFQPFGIADVVFYKPLLIGGYALITICNVAFCFFILPKIFTKIFNPEKWTVLKAILFSSVIILLISISNWLYTSTIGQEVLFISHSFIKFIGITISVGIFPTIVFILFLEWKLRSDKEQKAEHINTQIQEQELEETQEAISFQLEKKSFSIPLHQFLCIKSEGNYLEVYSEKNGAIQKEVIRLSLKKAKEQIQKDHNVHQCHRSYIANFDKIQKVSGNARNYELQLENLDFSIPVSRSFSKEMISIYK</sequence>
<feature type="transmembrane region" description="Helical" evidence="1">
    <location>
        <begin position="86"/>
        <end position="104"/>
    </location>
</feature>
<evidence type="ECO:0000313" key="3">
    <source>
        <dbReference type="EMBL" id="NLR94509.1"/>
    </source>
</evidence>
<dbReference type="EMBL" id="JABAIL010000012">
    <property type="protein sequence ID" value="NLR94509.1"/>
    <property type="molecule type" value="Genomic_DNA"/>
</dbReference>
<evidence type="ECO:0000313" key="4">
    <source>
        <dbReference type="Proteomes" id="UP000585050"/>
    </source>
</evidence>
<feature type="domain" description="HTH LytTR-type" evidence="2">
    <location>
        <begin position="177"/>
        <end position="285"/>
    </location>
</feature>
<keyword evidence="1" id="KW-1133">Transmembrane helix</keyword>
<keyword evidence="4" id="KW-1185">Reference proteome</keyword>
<keyword evidence="1" id="KW-0812">Transmembrane</keyword>
<dbReference type="InterPro" id="IPR007492">
    <property type="entry name" value="LytTR_DNA-bd_dom"/>
</dbReference>
<dbReference type="AlphaFoldDB" id="A0A7X8SQM6"/>
<dbReference type="Pfam" id="PF04397">
    <property type="entry name" value="LytTR"/>
    <property type="match status" value="1"/>
</dbReference>
<dbReference type="GO" id="GO:0003677">
    <property type="term" value="F:DNA binding"/>
    <property type="evidence" value="ECO:0007669"/>
    <property type="project" value="InterPro"/>
</dbReference>
<dbReference type="RefSeq" id="WP_168885214.1">
    <property type="nucleotide sequence ID" value="NZ_JABAIL010000012.1"/>
</dbReference>
<dbReference type="Proteomes" id="UP000585050">
    <property type="component" value="Unassembled WGS sequence"/>
</dbReference>
<gene>
    <name evidence="3" type="ORF">HGP29_25110</name>
</gene>
<dbReference type="Gene3D" id="2.40.50.1020">
    <property type="entry name" value="LytTr DNA-binding domain"/>
    <property type="match status" value="1"/>
</dbReference>
<evidence type="ECO:0000259" key="2">
    <source>
        <dbReference type="PROSITE" id="PS50930"/>
    </source>
</evidence>
<protein>
    <submittedName>
        <fullName evidence="3">LytTR family transcriptional regulator</fullName>
    </submittedName>
</protein>
<reference evidence="3 4" key="1">
    <citation type="submission" date="2020-04" db="EMBL/GenBank/DDBJ databases">
        <title>Flammeovirga sp. SR4, a novel species isolated from seawater.</title>
        <authorList>
            <person name="Wang X."/>
        </authorList>
    </citation>
    <scope>NUCLEOTIDE SEQUENCE [LARGE SCALE GENOMIC DNA]</scope>
    <source>
        <strain evidence="3 4">SR4</strain>
    </source>
</reference>
<accession>A0A7X8SQM6</accession>
<keyword evidence="1" id="KW-0472">Membrane</keyword>
<evidence type="ECO:0000256" key="1">
    <source>
        <dbReference type="SAM" id="Phobius"/>
    </source>
</evidence>
<comment type="caution">
    <text evidence="3">The sequence shown here is derived from an EMBL/GenBank/DDBJ whole genome shotgun (WGS) entry which is preliminary data.</text>
</comment>
<name>A0A7X8SQM6_9BACT</name>
<feature type="transmembrane region" description="Helical" evidence="1">
    <location>
        <begin position="124"/>
        <end position="146"/>
    </location>
</feature>